<dbReference type="InterPro" id="IPR037284">
    <property type="entry name" value="SUF_FeS_clus_asmbl_SufBD_sf"/>
</dbReference>
<dbReference type="GO" id="GO:0016226">
    <property type="term" value="P:iron-sulfur cluster assembly"/>
    <property type="evidence" value="ECO:0007669"/>
    <property type="project" value="InterPro"/>
</dbReference>
<dbReference type="Proteomes" id="UP000436088">
    <property type="component" value="Unassembled WGS sequence"/>
</dbReference>
<comment type="similarity">
    <text evidence="1">Belongs to the iron-sulfur cluster assembly SufBD family.</text>
</comment>
<sequence length="367" mass="42528">MLVSILKPSRPIRALHQDICYYSAPEKKPTLNSLDEADPELLKYFDSFNTAVFSNGSFCYIPKDTRCPMPISTYFRINALETGQFERALIVADEGSSVEYLEGCTATSYDRNQLNAAVVEFYCAEGAEIKYCTVQNWYAVMRKEMVGFIILLLSVDFVLEIDQRYLGPRWRQVCYNLEVPTNNYQQADTGTKTIHKGKNSRSRIISKGFRFNQRQRMLKIPRNNAAANTYPYIQDVEHWWSWVWRLSYNEERQLVRCWTVVVVGELLKRGGGSWLLELLECATWRGCWNEEMSSSHYDLLPGNANPSSDELKQNVEQILLIMNFFFPLQMSSSHYELLPGNADPSSDGFEQKVEQALLIMNFFFLFR</sequence>
<gene>
    <name evidence="3" type="ORF">F3Y22_tig00116962pilonHSYRG01013</name>
</gene>
<dbReference type="Pfam" id="PF01458">
    <property type="entry name" value="SUFBD_core"/>
    <property type="match status" value="1"/>
</dbReference>
<proteinExistence type="inferred from homology"/>
<feature type="domain" description="SUF system FeS cluster assembly SufBD core" evidence="2">
    <location>
        <begin position="75"/>
        <end position="138"/>
    </location>
</feature>
<dbReference type="InterPro" id="IPR000825">
    <property type="entry name" value="SUF_FeS_clus_asmbl_SufBD_core"/>
</dbReference>
<reference evidence="3" key="1">
    <citation type="submission" date="2019-09" db="EMBL/GenBank/DDBJ databases">
        <title>Draft genome information of white flower Hibiscus syriacus.</title>
        <authorList>
            <person name="Kim Y.-M."/>
        </authorList>
    </citation>
    <scope>NUCLEOTIDE SEQUENCE [LARGE SCALE GENOMIC DNA]</scope>
    <source>
        <strain evidence="3">YM2019G1</strain>
    </source>
</reference>
<evidence type="ECO:0000313" key="4">
    <source>
        <dbReference type="Proteomes" id="UP000436088"/>
    </source>
</evidence>
<evidence type="ECO:0000256" key="1">
    <source>
        <dbReference type="ARBA" id="ARBA00043967"/>
    </source>
</evidence>
<name>A0A6A2WJW1_HIBSY</name>
<comment type="caution">
    <text evidence="3">The sequence shown here is derived from an EMBL/GenBank/DDBJ whole genome shotgun (WGS) entry which is preliminary data.</text>
</comment>
<dbReference type="AlphaFoldDB" id="A0A6A2WJW1"/>
<dbReference type="SUPFAM" id="SSF101960">
    <property type="entry name" value="Stabilizer of iron transporter SufD"/>
    <property type="match status" value="1"/>
</dbReference>
<organism evidence="3 4">
    <name type="scientific">Hibiscus syriacus</name>
    <name type="common">Rose of Sharon</name>
    <dbReference type="NCBI Taxonomy" id="106335"/>
    <lineage>
        <taxon>Eukaryota</taxon>
        <taxon>Viridiplantae</taxon>
        <taxon>Streptophyta</taxon>
        <taxon>Embryophyta</taxon>
        <taxon>Tracheophyta</taxon>
        <taxon>Spermatophyta</taxon>
        <taxon>Magnoliopsida</taxon>
        <taxon>eudicotyledons</taxon>
        <taxon>Gunneridae</taxon>
        <taxon>Pentapetalae</taxon>
        <taxon>rosids</taxon>
        <taxon>malvids</taxon>
        <taxon>Malvales</taxon>
        <taxon>Malvaceae</taxon>
        <taxon>Malvoideae</taxon>
        <taxon>Hibiscus</taxon>
    </lineage>
</organism>
<keyword evidence="4" id="KW-1185">Reference proteome</keyword>
<evidence type="ECO:0000313" key="3">
    <source>
        <dbReference type="EMBL" id="KAE8659753.1"/>
    </source>
</evidence>
<accession>A0A6A2WJW1</accession>
<evidence type="ECO:0000259" key="2">
    <source>
        <dbReference type="Pfam" id="PF01458"/>
    </source>
</evidence>
<dbReference type="PANTHER" id="PTHR30508">
    <property type="entry name" value="FES CLUSTER ASSEMBLY PROTEIN SUF"/>
    <property type="match status" value="1"/>
</dbReference>
<dbReference type="EMBL" id="VEPZ02001737">
    <property type="protein sequence ID" value="KAE8659753.1"/>
    <property type="molecule type" value="Genomic_DNA"/>
</dbReference>
<protein>
    <submittedName>
        <fullName evidence="3">UPF0051 protein ABCI8</fullName>
    </submittedName>
</protein>
<dbReference type="InterPro" id="IPR055346">
    <property type="entry name" value="Fe-S_cluster_assembly_SufBD"/>
</dbReference>
<dbReference type="PANTHER" id="PTHR30508:SF1">
    <property type="entry name" value="UPF0051 PROTEIN ABCI8, CHLOROPLASTIC-RELATED"/>
    <property type="match status" value="1"/>
</dbReference>